<keyword evidence="3" id="KW-1185">Reference proteome</keyword>
<evidence type="ECO:0000313" key="3">
    <source>
        <dbReference type="Proteomes" id="UP000250831"/>
    </source>
</evidence>
<sequence>MDNELLDSLKTHLDLEESLDNGQFAIYSDYRERDDVYFIKANKEGLKLFAYQLLCAAKDLEDQEKKQVFQKIILDETPWVLKDSEIVLKHIEDPSMINVSETGIAQSSWKDRSVTIGCFIVLAFLLISLVVGVYTVIDSIL</sequence>
<dbReference type="Proteomes" id="UP000250831">
    <property type="component" value="Unassembled WGS sequence"/>
</dbReference>
<dbReference type="OrthoDB" id="1454326at2"/>
<dbReference type="EMBL" id="QCXX01000001">
    <property type="protein sequence ID" value="PUV26309.1"/>
    <property type="molecule type" value="Genomic_DNA"/>
</dbReference>
<proteinExistence type="predicted"/>
<dbReference type="RefSeq" id="WP_108632598.1">
    <property type="nucleotide sequence ID" value="NZ_QCXX01000001.1"/>
</dbReference>
<protein>
    <submittedName>
        <fullName evidence="2">Uncharacterized protein</fullName>
    </submittedName>
</protein>
<evidence type="ECO:0000256" key="1">
    <source>
        <dbReference type="SAM" id="Phobius"/>
    </source>
</evidence>
<name>A0A363NZS7_9SPHI</name>
<keyword evidence="1" id="KW-0472">Membrane</keyword>
<keyword evidence="1" id="KW-1133">Transmembrane helix</keyword>
<gene>
    <name evidence="2" type="ORF">DCO56_04985</name>
</gene>
<keyword evidence="1" id="KW-0812">Transmembrane</keyword>
<reference evidence="2 3" key="1">
    <citation type="submission" date="2018-04" db="EMBL/GenBank/DDBJ databases">
        <title>Sphingobacterium sp. M46 Genome.</title>
        <authorList>
            <person name="Cheng J."/>
            <person name="Li Y."/>
        </authorList>
    </citation>
    <scope>NUCLEOTIDE SEQUENCE [LARGE SCALE GENOMIC DNA]</scope>
    <source>
        <strain evidence="2 3">M46</strain>
    </source>
</reference>
<feature type="transmembrane region" description="Helical" evidence="1">
    <location>
        <begin position="114"/>
        <end position="137"/>
    </location>
</feature>
<organism evidence="2 3">
    <name type="scientific">Sphingobacterium athyrii</name>
    <dbReference type="NCBI Taxonomy" id="2152717"/>
    <lineage>
        <taxon>Bacteria</taxon>
        <taxon>Pseudomonadati</taxon>
        <taxon>Bacteroidota</taxon>
        <taxon>Sphingobacteriia</taxon>
        <taxon>Sphingobacteriales</taxon>
        <taxon>Sphingobacteriaceae</taxon>
        <taxon>Sphingobacterium</taxon>
    </lineage>
</organism>
<accession>A0A363NZS7</accession>
<comment type="caution">
    <text evidence="2">The sequence shown here is derived from an EMBL/GenBank/DDBJ whole genome shotgun (WGS) entry which is preliminary data.</text>
</comment>
<evidence type="ECO:0000313" key="2">
    <source>
        <dbReference type="EMBL" id="PUV26309.1"/>
    </source>
</evidence>
<dbReference type="AlphaFoldDB" id="A0A363NZS7"/>